<feature type="region of interest" description="Disordered" evidence="5">
    <location>
        <begin position="490"/>
        <end position="517"/>
    </location>
</feature>
<dbReference type="Gene3D" id="2.60.40.3960">
    <property type="entry name" value="Velvet domain"/>
    <property type="match status" value="1"/>
</dbReference>
<evidence type="ECO:0000256" key="4">
    <source>
        <dbReference type="ARBA" id="ARBA00023242"/>
    </source>
</evidence>
<keyword evidence="2" id="KW-0805">Transcription regulation</keyword>
<feature type="domain" description="Velvet" evidence="6">
    <location>
        <begin position="255"/>
        <end position="484"/>
    </location>
</feature>
<feature type="region of interest" description="Disordered" evidence="5">
    <location>
        <begin position="200"/>
        <end position="219"/>
    </location>
</feature>
<evidence type="ECO:0000313" key="7">
    <source>
        <dbReference type="EMBL" id="KAG2192501.1"/>
    </source>
</evidence>
<dbReference type="InterPro" id="IPR038491">
    <property type="entry name" value="Velvet_dom_sf"/>
</dbReference>
<accession>A0A8H7UNE6</accession>
<gene>
    <name evidence="7" type="ORF">INT46_007139</name>
</gene>
<dbReference type="PANTHER" id="PTHR33572">
    <property type="entry name" value="SPORE DEVELOPMENT REGULATOR VOSA"/>
    <property type="match status" value="1"/>
</dbReference>
<dbReference type="AlphaFoldDB" id="A0A8H7UNE6"/>
<keyword evidence="8" id="KW-1185">Reference proteome</keyword>
<evidence type="ECO:0000256" key="2">
    <source>
        <dbReference type="ARBA" id="ARBA00023015"/>
    </source>
</evidence>
<dbReference type="InterPro" id="IPR021740">
    <property type="entry name" value="Velvet"/>
</dbReference>
<dbReference type="InterPro" id="IPR037525">
    <property type="entry name" value="Velvet_dom"/>
</dbReference>
<dbReference type="Pfam" id="PF11754">
    <property type="entry name" value="Velvet"/>
    <property type="match status" value="1"/>
</dbReference>
<dbReference type="GO" id="GO:0005634">
    <property type="term" value="C:nucleus"/>
    <property type="evidence" value="ECO:0007669"/>
    <property type="project" value="UniProtKB-SubCell"/>
</dbReference>
<dbReference type="OrthoDB" id="5599552at2759"/>
<keyword evidence="4" id="KW-0539">Nucleus</keyword>
<evidence type="ECO:0000259" key="6">
    <source>
        <dbReference type="PROSITE" id="PS51821"/>
    </source>
</evidence>
<comment type="caution">
    <text evidence="7">The sequence shown here is derived from an EMBL/GenBank/DDBJ whole genome shotgun (WGS) entry which is preliminary data.</text>
</comment>
<dbReference type="PROSITE" id="PS51821">
    <property type="entry name" value="VELVET"/>
    <property type="match status" value="1"/>
</dbReference>
<evidence type="ECO:0000313" key="8">
    <source>
        <dbReference type="Proteomes" id="UP000650833"/>
    </source>
</evidence>
<evidence type="ECO:0000256" key="3">
    <source>
        <dbReference type="ARBA" id="ARBA00023163"/>
    </source>
</evidence>
<reference evidence="7" key="1">
    <citation type="submission" date="2020-12" db="EMBL/GenBank/DDBJ databases">
        <title>Metabolic potential, ecology and presence of endohyphal bacteria is reflected in genomic diversity of Mucoromycotina.</title>
        <authorList>
            <person name="Muszewska A."/>
            <person name="Okrasinska A."/>
            <person name="Steczkiewicz K."/>
            <person name="Drgas O."/>
            <person name="Orlowska M."/>
            <person name="Perlinska-Lenart U."/>
            <person name="Aleksandrzak-Piekarczyk T."/>
            <person name="Szatraj K."/>
            <person name="Zielenkiewicz U."/>
            <person name="Pilsyk S."/>
            <person name="Malc E."/>
            <person name="Mieczkowski P."/>
            <person name="Kruszewska J.S."/>
            <person name="Biernat P."/>
            <person name="Pawlowska J."/>
        </authorList>
    </citation>
    <scope>NUCLEOTIDE SEQUENCE</scope>
    <source>
        <strain evidence="7">CBS 226.32</strain>
    </source>
</reference>
<keyword evidence="3" id="KW-0804">Transcription</keyword>
<protein>
    <recommendedName>
        <fullName evidence="6">Velvet domain-containing protein</fullName>
    </recommendedName>
</protein>
<dbReference type="PANTHER" id="PTHR33572:SF3">
    <property type="entry name" value="VELVET COMPLEX SUBUNIT B"/>
    <property type="match status" value="1"/>
</dbReference>
<evidence type="ECO:0000256" key="1">
    <source>
        <dbReference type="ARBA" id="ARBA00004123"/>
    </source>
</evidence>
<dbReference type="Proteomes" id="UP000650833">
    <property type="component" value="Unassembled WGS sequence"/>
</dbReference>
<organism evidence="7 8">
    <name type="scientific">Mucor plumbeus</name>
    <dbReference type="NCBI Taxonomy" id="97098"/>
    <lineage>
        <taxon>Eukaryota</taxon>
        <taxon>Fungi</taxon>
        <taxon>Fungi incertae sedis</taxon>
        <taxon>Mucoromycota</taxon>
        <taxon>Mucoromycotina</taxon>
        <taxon>Mucoromycetes</taxon>
        <taxon>Mucorales</taxon>
        <taxon>Mucorineae</taxon>
        <taxon>Mucoraceae</taxon>
        <taxon>Mucor</taxon>
    </lineage>
</organism>
<sequence>MDENQQAISDNINQQLIQEALSSEFNQNQQPLQQQGQPNTFATFSPNVAHGLVENATNFETLAPSQNFLSDPTLHMQTCGIPSSSNSTIMPPQYPHVDNLATNPLESENEYIYQQYIQMMNNSNHPTFDLNFQNFHPQQLQPPALPARQEQDVFDELLSMASDRNQQHRPWHYNQFASSSASSSTPLIGNLEASILITQQEKEQQQQQQQQQQQKTSFYDSFASSSDNINITPLLHENSTNNSTKISQDFAHPSANNYREYKIEIVQQPSRARMCGFGDKDRRPISPPPILKLTILSKNGQIINPETFDISFLVSMCDACQQSQSVESNKNNSSSSITTENTTIVSKTLEKFSTQIVSFPNNFTDEPGKDQYTAIKMRNLVGASVASATKLYDLDGNLGIFFVFQDISLRMEGVFRLQFSLIDIGSPLSHNVNTTTVSQVLSVVETDPFVVYTAKKYPGVVLNNLDSTPLSKCFARQGIKIPIRKEKVNHKTSKRNARGSSLTTVDLSEDDTDEDEL</sequence>
<dbReference type="EMBL" id="JAEPRC010000719">
    <property type="protein sequence ID" value="KAG2192501.1"/>
    <property type="molecule type" value="Genomic_DNA"/>
</dbReference>
<feature type="compositionally biased region" description="Acidic residues" evidence="5">
    <location>
        <begin position="507"/>
        <end position="517"/>
    </location>
</feature>
<evidence type="ECO:0000256" key="5">
    <source>
        <dbReference type="SAM" id="MobiDB-lite"/>
    </source>
</evidence>
<name>A0A8H7UNE6_9FUNG</name>
<comment type="subcellular location">
    <subcellularLocation>
        <location evidence="1">Nucleus</location>
    </subcellularLocation>
</comment>
<proteinExistence type="predicted"/>
<feature type="compositionally biased region" description="Low complexity" evidence="5">
    <location>
        <begin position="205"/>
        <end position="215"/>
    </location>
</feature>